<evidence type="ECO:0000256" key="1">
    <source>
        <dbReference type="SAM" id="MobiDB-lite"/>
    </source>
</evidence>
<proteinExistence type="predicted"/>
<name>A0A427YRY6_9TREE</name>
<feature type="compositionally biased region" description="Polar residues" evidence="1">
    <location>
        <begin position="207"/>
        <end position="221"/>
    </location>
</feature>
<feature type="region of interest" description="Disordered" evidence="1">
    <location>
        <begin position="132"/>
        <end position="285"/>
    </location>
</feature>
<dbReference type="AlphaFoldDB" id="A0A427YRY6"/>
<feature type="compositionally biased region" description="Low complexity" evidence="1">
    <location>
        <begin position="187"/>
        <end position="205"/>
    </location>
</feature>
<dbReference type="EMBL" id="RSCD01000003">
    <property type="protein sequence ID" value="RSH93850.1"/>
    <property type="molecule type" value="Genomic_DNA"/>
</dbReference>
<sequence>MSISPQQSHDQAQIQAGAPNPDPILRAIYSWLPSYTTACPFPAYGQVPVSVVPTNGLANVNQVPMNYNPYPAFVPAFPPNLSLNTSVPPVSTEASSVLPMTNGFADMMSGMPIKSLDTRRISAPATLDFNPVAPRPALQELPPQAMPPQVTAGRKVIPGSAPASPTRASVVASARQGASAVTHATDAPSEGSHASSPESSTSASARKTGSGSNKRLASSLSDVEESPSIADAVPLARSQSDDQGYTKSAPAPAPIPVPVHATPGSTSSSSSANHTPLAEPGTPSSVLGLDLGVDLGSLGGNNMSMASPNTQLAVPTISVETPSSCADSSIGWDSSLPTFDWSNTNVMQPTSQEMSHDLDFYSSMMDDHMLPFTLLSSLQPNQADQYDTQTQSQSQSYAQPFVNCNNDKSVDMSSMYPYQTDWLNMPAPTAPQMYGAGFA</sequence>
<evidence type="ECO:0000313" key="2">
    <source>
        <dbReference type="EMBL" id="RSH93850.1"/>
    </source>
</evidence>
<gene>
    <name evidence="2" type="ORF">EHS25_006499</name>
</gene>
<evidence type="ECO:0000313" key="3">
    <source>
        <dbReference type="Proteomes" id="UP000279259"/>
    </source>
</evidence>
<protein>
    <submittedName>
        <fullName evidence="2">Uncharacterized protein</fullName>
    </submittedName>
</protein>
<feature type="compositionally biased region" description="Low complexity" evidence="1">
    <location>
        <begin position="258"/>
        <end position="271"/>
    </location>
</feature>
<feature type="compositionally biased region" description="Polar residues" evidence="1">
    <location>
        <begin position="237"/>
        <end position="246"/>
    </location>
</feature>
<accession>A0A427YRY6</accession>
<dbReference type="Proteomes" id="UP000279259">
    <property type="component" value="Unassembled WGS sequence"/>
</dbReference>
<organism evidence="2 3">
    <name type="scientific">Saitozyma podzolica</name>
    <dbReference type="NCBI Taxonomy" id="1890683"/>
    <lineage>
        <taxon>Eukaryota</taxon>
        <taxon>Fungi</taxon>
        <taxon>Dikarya</taxon>
        <taxon>Basidiomycota</taxon>
        <taxon>Agaricomycotina</taxon>
        <taxon>Tremellomycetes</taxon>
        <taxon>Tremellales</taxon>
        <taxon>Trimorphomycetaceae</taxon>
        <taxon>Saitozyma</taxon>
    </lineage>
</organism>
<reference evidence="2 3" key="1">
    <citation type="submission" date="2018-11" db="EMBL/GenBank/DDBJ databases">
        <title>Genome sequence of Saitozyma podzolica DSM 27192.</title>
        <authorList>
            <person name="Aliyu H."/>
            <person name="Gorte O."/>
            <person name="Ochsenreither K."/>
        </authorList>
    </citation>
    <scope>NUCLEOTIDE SEQUENCE [LARGE SCALE GENOMIC DNA]</scope>
    <source>
        <strain evidence="2 3">DSM 27192</strain>
    </source>
</reference>
<comment type="caution">
    <text evidence="2">The sequence shown here is derived from an EMBL/GenBank/DDBJ whole genome shotgun (WGS) entry which is preliminary data.</text>
</comment>
<dbReference type="OrthoDB" id="39175at2759"/>
<keyword evidence="3" id="KW-1185">Reference proteome</keyword>